<evidence type="ECO:0000313" key="1">
    <source>
        <dbReference type="EMBL" id="CAJ2650206.1"/>
    </source>
</evidence>
<accession>A0ACB0K1S8</accession>
<name>A0ACB0K1S8_TRIPR</name>
<dbReference type="Proteomes" id="UP001177021">
    <property type="component" value="Unassembled WGS sequence"/>
</dbReference>
<organism evidence="1 2">
    <name type="scientific">Trifolium pratense</name>
    <name type="common">Red clover</name>
    <dbReference type="NCBI Taxonomy" id="57577"/>
    <lineage>
        <taxon>Eukaryota</taxon>
        <taxon>Viridiplantae</taxon>
        <taxon>Streptophyta</taxon>
        <taxon>Embryophyta</taxon>
        <taxon>Tracheophyta</taxon>
        <taxon>Spermatophyta</taxon>
        <taxon>Magnoliopsida</taxon>
        <taxon>eudicotyledons</taxon>
        <taxon>Gunneridae</taxon>
        <taxon>Pentapetalae</taxon>
        <taxon>rosids</taxon>
        <taxon>fabids</taxon>
        <taxon>Fabales</taxon>
        <taxon>Fabaceae</taxon>
        <taxon>Papilionoideae</taxon>
        <taxon>50 kb inversion clade</taxon>
        <taxon>NPAAA clade</taxon>
        <taxon>Hologalegina</taxon>
        <taxon>IRL clade</taxon>
        <taxon>Trifolieae</taxon>
        <taxon>Trifolium</taxon>
    </lineage>
</organism>
<reference evidence="1" key="1">
    <citation type="submission" date="2023-10" db="EMBL/GenBank/DDBJ databases">
        <authorList>
            <person name="Rodriguez Cubillos JULIANA M."/>
            <person name="De Vega J."/>
        </authorList>
    </citation>
    <scope>NUCLEOTIDE SEQUENCE</scope>
</reference>
<gene>
    <name evidence="1" type="ORF">MILVUS5_LOCUS18093</name>
</gene>
<proteinExistence type="predicted"/>
<dbReference type="EMBL" id="CASHSV030000109">
    <property type="protein sequence ID" value="CAJ2650206.1"/>
    <property type="molecule type" value="Genomic_DNA"/>
</dbReference>
<keyword evidence="2" id="KW-1185">Reference proteome</keyword>
<protein>
    <submittedName>
        <fullName evidence="1">Uncharacterized protein</fullName>
    </submittedName>
</protein>
<sequence length="117" mass="13512">MTASTIIAKTVEHPPKLKHTCKRQDQLETEHQADLEALDEPYVPDDLLEDEELVEGEDNAGLAHREPFRNPFEGQPECFRGTSDKFIMTEYQGHIASCVYDDFLSYKFIYFLNCLIL</sequence>
<comment type="caution">
    <text evidence="1">The sequence shown here is derived from an EMBL/GenBank/DDBJ whole genome shotgun (WGS) entry which is preliminary data.</text>
</comment>
<evidence type="ECO:0000313" key="2">
    <source>
        <dbReference type="Proteomes" id="UP001177021"/>
    </source>
</evidence>